<gene>
    <name evidence="1" type="ORF">FWK35_00026085</name>
</gene>
<dbReference type="EMBL" id="VUJU01000079">
    <property type="protein sequence ID" value="KAF0773277.1"/>
    <property type="molecule type" value="Genomic_DNA"/>
</dbReference>
<evidence type="ECO:0000313" key="2">
    <source>
        <dbReference type="Proteomes" id="UP000478052"/>
    </source>
</evidence>
<comment type="caution">
    <text evidence="1">The sequence shown here is derived from an EMBL/GenBank/DDBJ whole genome shotgun (WGS) entry which is preliminary data.</text>
</comment>
<sequence>MDTNTTRSSFDRPSSYRLRAQNISWECVVRAGPKRPSGYVAVLLVHGQRYTLIRRRVASVVYENDEQSFANSERTAVIFRPVVDSSLPSLTQCLV</sequence>
<name>A0A6G0ZP95_APHCR</name>
<accession>A0A6G0ZP95</accession>
<evidence type="ECO:0000313" key="1">
    <source>
        <dbReference type="EMBL" id="KAF0773277.1"/>
    </source>
</evidence>
<dbReference type="AlphaFoldDB" id="A0A6G0ZP95"/>
<dbReference type="Proteomes" id="UP000478052">
    <property type="component" value="Unassembled WGS sequence"/>
</dbReference>
<reference evidence="1 2" key="1">
    <citation type="submission" date="2019-08" db="EMBL/GenBank/DDBJ databases">
        <title>Whole genome of Aphis craccivora.</title>
        <authorList>
            <person name="Voronova N.V."/>
            <person name="Shulinski R.S."/>
            <person name="Bandarenka Y.V."/>
            <person name="Zhorov D.G."/>
            <person name="Warner D."/>
        </authorList>
    </citation>
    <scope>NUCLEOTIDE SEQUENCE [LARGE SCALE GENOMIC DNA]</scope>
    <source>
        <strain evidence="1">180601</strain>
        <tissue evidence="1">Whole Body</tissue>
    </source>
</reference>
<organism evidence="1 2">
    <name type="scientific">Aphis craccivora</name>
    <name type="common">Cowpea aphid</name>
    <dbReference type="NCBI Taxonomy" id="307492"/>
    <lineage>
        <taxon>Eukaryota</taxon>
        <taxon>Metazoa</taxon>
        <taxon>Ecdysozoa</taxon>
        <taxon>Arthropoda</taxon>
        <taxon>Hexapoda</taxon>
        <taxon>Insecta</taxon>
        <taxon>Pterygota</taxon>
        <taxon>Neoptera</taxon>
        <taxon>Paraneoptera</taxon>
        <taxon>Hemiptera</taxon>
        <taxon>Sternorrhyncha</taxon>
        <taxon>Aphidomorpha</taxon>
        <taxon>Aphidoidea</taxon>
        <taxon>Aphididae</taxon>
        <taxon>Aphidini</taxon>
        <taxon>Aphis</taxon>
        <taxon>Aphis</taxon>
    </lineage>
</organism>
<keyword evidence="2" id="KW-1185">Reference proteome</keyword>
<proteinExistence type="predicted"/>
<protein>
    <submittedName>
        <fullName evidence="1">Uncharacterized protein</fullName>
    </submittedName>
</protein>